<accession>B6IF37</accession>
<reference evidence="1 2" key="2">
    <citation type="journal article" date="2011" name="PLoS Genet.">
        <title>Caenorhabditis briggsae recombinant inbred line genotypes reveal inter-strain incompatibility and the evolution of recombination.</title>
        <authorList>
            <person name="Ross J.A."/>
            <person name="Koboldt D.C."/>
            <person name="Staisch J.E."/>
            <person name="Chamberlin H.M."/>
            <person name="Gupta B.P."/>
            <person name="Miller R.D."/>
            <person name="Baird S.E."/>
            <person name="Haag E.S."/>
        </authorList>
    </citation>
    <scope>NUCLEOTIDE SEQUENCE [LARGE SCALE GENOMIC DNA]</scope>
    <source>
        <strain evidence="1 2">AF16</strain>
    </source>
</reference>
<dbReference type="KEGG" id="cbr:CBG_25550"/>
<protein>
    <submittedName>
        <fullName evidence="1">Protein CBG25550</fullName>
    </submittedName>
</protein>
<dbReference type="HOGENOM" id="CLU_1769718_0_0_1"/>
<dbReference type="CTD" id="68917036"/>
<name>B6IF37_CAEBR</name>
<keyword evidence="2" id="KW-1185">Reference proteome</keyword>
<dbReference type="eggNOG" id="KOG1453">
    <property type="taxonomic scope" value="Eukaryota"/>
</dbReference>
<dbReference type="GeneID" id="68917036"/>
<sequence length="147" mass="16509">MEKMENLVMYTFRVAGGVRIQHKKVFAFFFPITRIDESHQRVVRSARSIDEGVASCDGSSSLTSLRRNAINPDDEGALPDTKRHKKTSYAGRTFDNHEISTAAQSHHIQRTVQPSKCSACDTLSILYTVQCIDSGGPARYKTKVHFF</sequence>
<dbReference type="Proteomes" id="UP000008549">
    <property type="component" value="Unassembled WGS sequence"/>
</dbReference>
<organism evidence="1 2">
    <name type="scientific">Caenorhabditis briggsae</name>
    <dbReference type="NCBI Taxonomy" id="6238"/>
    <lineage>
        <taxon>Eukaryota</taxon>
        <taxon>Metazoa</taxon>
        <taxon>Ecdysozoa</taxon>
        <taxon>Nematoda</taxon>
        <taxon>Chromadorea</taxon>
        <taxon>Rhabditida</taxon>
        <taxon>Rhabditina</taxon>
        <taxon>Rhabditomorpha</taxon>
        <taxon>Rhabditoidea</taxon>
        <taxon>Rhabditidae</taxon>
        <taxon>Peloderinae</taxon>
        <taxon>Caenorhabditis</taxon>
    </lineage>
</organism>
<dbReference type="InParanoid" id="B6IF37"/>
<dbReference type="STRING" id="6238.B6IF37"/>
<dbReference type="RefSeq" id="XP_045098089.1">
    <property type="nucleotide sequence ID" value="XM_045242209.1"/>
</dbReference>
<dbReference type="AlphaFoldDB" id="B6IF37"/>
<evidence type="ECO:0000313" key="2">
    <source>
        <dbReference type="Proteomes" id="UP000008549"/>
    </source>
</evidence>
<gene>
    <name evidence="1" type="ORF">CBG25550</name>
    <name evidence="1" type="ORF">CBG_25550</name>
</gene>
<reference evidence="1 2" key="1">
    <citation type="journal article" date="2003" name="PLoS Biol.">
        <title>The genome sequence of Caenorhabditis briggsae: a platform for comparative genomics.</title>
        <authorList>
            <person name="Stein L.D."/>
            <person name="Bao Z."/>
            <person name="Blasiar D."/>
            <person name="Blumenthal T."/>
            <person name="Brent M.R."/>
            <person name="Chen N."/>
            <person name="Chinwalla A."/>
            <person name="Clarke L."/>
            <person name="Clee C."/>
            <person name="Coghlan A."/>
            <person name="Coulson A."/>
            <person name="D'Eustachio P."/>
            <person name="Fitch D.H."/>
            <person name="Fulton L.A."/>
            <person name="Fulton R.E."/>
            <person name="Griffiths-Jones S."/>
            <person name="Harris T.W."/>
            <person name="Hillier L.W."/>
            <person name="Kamath R."/>
            <person name="Kuwabara P.E."/>
            <person name="Mardis E.R."/>
            <person name="Marra M.A."/>
            <person name="Miner T.L."/>
            <person name="Minx P."/>
            <person name="Mullikin J.C."/>
            <person name="Plumb R.W."/>
            <person name="Rogers J."/>
            <person name="Schein J.E."/>
            <person name="Sohrmann M."/>
            <person name="Spieth J."/>
            <person name="Stajich J.E."/>
            <person name="Wei C."/>
            <person name="Willey D."/>
            <person name="Wilson R.K."/>
            <person name="Durbin R."/>
            <person name="Waterston R.H."/>
        </authorList>
    </citation>
    <scope>NUCLEOTIDE SEQUENCE [LARGE SCALE GENOMIC DNA]</scope>
    <source>
        <strain evidence="1 2">AF16</strain>
    </source>
</reference>
<proteinExistence type="predicted"/>
<dbReference type="EMBL" id="HE601438">
    <property type="protein sequence ID" value="CAR98517.1"/>
    <property type="molecule type" value="Genomic_DNA"/>
</dbReference>
<evidence type="ECO:0000313" key="1">
    <source>
        <dbReference type="EMBL" id="CAR98517.1"/>
    </source>
</evidence>